<dbReference type="InterPro" id="IPR020568">
    <property type="entry name" value="Ribosomal_Su5_D2-typ_SF"/>
</dbReference>
<name>A0A9D1KBW8_9FIRM</name>
<reference evidence="3" key="1">
    <citation type="submission" date="2020-10" db="EMBL/GenBank/DDBJ databases">
        <authorList>
            <person name="Gilroy R."/>
        </authorList>
    </citation>
    <scope>NUCLEOTIDE SEQUENCE</scope>
    <source>
        <strain evidence="3">CHK195-26880</strain>
    </source>
</reference>
<evidence type="ECO:0000256" key="1">
    <source>
        <dbReference type="ARBA" id="ARBA00007665"/>
    </source>
</evidence>
<dbReference type="GO" id="GO:0006446">
    <property type="term" value="P:regulation of translational initiation"/>
    <property type="evidence" value="ECO:0007669"/>
    <property type="project" value="TreeGrafter"/>
</dbReference>
<dbReference type="InterPro" id="IPR036956">
    <property type="entry name" value="Impact_N_sf"/>
</dbReference>
<sequence length="193" mass="21840">MKSIIKKEIYEVTIKNSKFIGVIIPIESLDDVKDNINDIKEEYKNATHYCYAFTLINNKGFSDDGEPNKTAGIPILNVIEDNNLVNVLVIVIRYFGGIKLGPGGLIRAYSNTCKEVINKSTLVELINGIEASITFSYSKEKEVNYLLKNSIIKNKLYEENCTYIIETTKEILDSLSNVAIINYTYEKIIPKLN</sequence>
<proteinExistence type="inferred from homology"/>
<protein>
    <submittedName>
        <fullName evidence="3">YigZ family protein</fullName>
    </submittedName>
</protein>
<dbReference type="PANTHER" id="PTHR16301:SF20">
    <property type="entry name" value="IMPACT FAMILY MEMBER YIGZ"/>
    <property type="match status" value="1"/>
</dbReference>
<dbReference type="GO" id="GO:0005737">
    <property type="term" value="C:cytoplasm"/>
    <property type="evidence" value="ECO:0007669"/>
    <property type="project" value="TreeGrafter"/>
</dbReference>
<evidence type="ECO:0000313" key="3">
    <source>
        <dbReference type="EMBL" id="HIT38019.1"/>
    </source>
</evidence>
<accession>A0A9D1KBW8</accession>
<comment type="caution">
    <text evidence="3">The sequence shown here is derived from an EMBL/GenBank/DDBJ whole genome shotgun (WGS) entry which is preliminary data.</text>
</comment>
<dbReference type="InterPro" id="IPR023582">
    <property type="entry name" value="Impact"/>
</dbReference>
<reference evidence="3" key="2">
    <citation type="journal article" date="2021" name="PeerJ">
        <title>Extensive microbial diversity within the chicken gut microbiome revealed by metagenomics and culture.</title>
        <authorList>
            <person name="Gilroy R."/>
            <person name="Ravi A."/>
            <person name="Getino M."/>
            <person name="Pursley I."/>
            <person name="Horton D.L."/>
            <person name="Alikhan N.F."/>
            <person name="Baker D."/>
            <person name="Gharbi K."/>
            <person name="Hall N."/>
            <person name="Watson M."/>
            <person name="Adriaenssens E.M."/>
            <person name="Foster-Nyarko E."/>
            <person name="Jarju S."/>
            <person name="Secka A."/>
            <person name="Antonio M."/>
            <person name="Oren A."/>
            <person name="Chaudhuri R.R."/>
            <person name="La Ragione R."/>
            <person name="Hildebrand F."/>
            <person name="Pallen M.J."/>
        </authorList>
    </citation>
    <scope>NUCLEOTIDE SEQUENCE</scope>
    <source>
        <strain evidence="3">CHK195-26880</strain>
    </source>
</reference>
<dbReference type="SUPFAM" id="SSF54211">
    <property type="entry name" value="Ribosomal protein S5 domain 2-like"/>
    <property type="match status" value="1"/>
</dbReference>
<dbReference type="Proteomes" id="UP000886833">
    <property type="component" value="Unassembled WGS sequence"/>
</dbReference>
<dbReference type="AlphaFoldDB" id="A0A9D1KBW8"/>
<dbReference type="Pfam" id="PF01205">
    <property type="entry name" value="Impact_N"/>
    <property type="match status" value="1"/>
</dbReference>
<evidence type="ECO:0000259" key="2">
    <source>
        <dbReference type="Pfam" id="PF01205"/>
    </source>
</evidence>
<dbReference type="EMBL" id="DVKQ01000077">
    <property type="protein sequence ID" value="HIT38019.1"/>
    <property type="molecule type" value="Genomic_DNA"/>
</dbReference>
<feature type="domain" description="Impact N-terminal" evidence="2">
    <location>
        <begin position="15"/>
        <end position="117"/>
    </location>
</feature>
<dbReference type="PROSITE" id="PS00910">
    <property type="entry name" value="UPF0029"/>
    <property type="match status" value="1"/>
</dbReference>
<comment type="similarity">
    <text evidence="1">Belongs to the IMPACT family.</text>
</comment>
<dbReference type="PANTHER" id="PTHR16301">
    <property type="entry name" value="IMPACT-RELATED"/>
    <property type="match status" value="1"/>
</dbReference>
<dbReference type="InterPro" id="IPR020569">
    <property type="entry name" value="UPF0029_Impact_CS"/>
</dbReference>
<dbReference type="Gene3D" id="3.30.230.30">
    <property type="entry name" value="Impact, N-terminal domain"/>
    <property type="match status" value="1"/>
</dbReference>
<organism evidence="3 4">
    <name type="scientific">Candidatus Onthousia faecipullorum</name>
    <dbReference type="NCBI Taxonomy" id="2840887"/>
    <lineage>
        <taxon>Bacteria</taxon>
        <taxon>Bacillati</taxon>
        <taxon>Bacillota</taxon>
        <taxon>Bacilli</taxon>
        <taxon>Candidatus Onthousia</taxon>
    </lineage>
</organism>
<dbReference type="InterPro" id="IPR001498">
    <property type="entry name" value="Impact_N"/>
</dbReference>
<gene>
    <name evidence="3" type="ORF">IAB59_06060</name>
</gene>
<evidence type="ECO:0000313" key="4">
    <source>
        <dbReference type="Proteomes" id="UP000886833"/>
    </source>
</evidence>